<dbReference type="InParanoid" id="H2Y2A9"/>
<dbReference type="GO" id="GO:0006886">
    <property type="term" value="P:intracellular protein transport"/>
    <property type="evidence" value="ECO:0000318"/>
    <property type="project" value="GO_Central"/>
</dbReference>
<dbReference type="HOGENOM" id="CLU_1424432_0_0_1"/>
<protein>
    <recommendedName>
        <fullName evidence="2">GOLD domain-containing protein</fullName>
    </recommendedName>
</protein>
<dbReference type="GO" id="GO:0005793">
    <property type="term" value="C:endoplasmic reticulum-Golgi intermediate compartment"/>
    <property type="evidence" value="ECO:0000318"/>
    <property type="project" value="GO_Central"/>
</dbReference>
<dbReference type="GO" id="GO:0006888">
    <property type="term" value="P:endoplasmic reticulum to Golgi vesicle-mediated transport"/>
    <property type="evidence" value="ECO:0000318"/>
    <property type="project" value="GO_Central"/>
</dbReference>
<feature type="domain" description="GOLD" evidence="2">
    <location>
        <begin position="18"/>
        <end position="178"/>
    </location>
</feature>
<evidence type="ECO:0000256" key="1">
    <source>
        <dbReference type="SAM" id="Phobius"/>
    </source>
</evidence>
<dbReference type="SMART" id="SM01190">
    <property type="entry name" value="EMP24_GP25L"/>
    <property type="match status" value="1"/>
</dbReference>
<dbReference type="EMBL" id="EAAA01000337">
    <property type="status" value="NOT_ANNOTATED_CDS"/>
    <property type="molecule type" value="Genomic_DNA"/>
</dbReference>
<evidence type="ECO:0000313" key="3">
    <source>
        <dbReference type="Ensembl" id="ENSCINP00000036044.1"/>
    </source>
</evidence>
<evidence type="ECO:0000259" key="2">
    <source>
        <dbReference type="SMART" id="SM01190"/>
    </source>
</evidence>
<reference evidence="4" key="1">
    <citation type="journal article" date="2002" name="Science">
        <title>The draft genome of Ciona intestinalis: insights into chordate and vertebrate origins.</title>
        <authorList>
            <person name="Dehal P."/>
            <person name="Satou Y."/>
            <person name="Campbell R.K."/>
            <person name="Chapman J."/>
            <person name="Degnan B."/>
            <person name="De Tomaso A."/>
            <person name="Davidson B."/>
            <person name="Di Gregorio A."/>
            <person name="Gelpke M."/>
            <person name="Goodstein D.M."/>
            <person name="Harafuji N."/>
            <person name="Hastings K.E."/>
            <person name="Ho I."/>
            <person name="Hotta K."/>
            <person name="Huang W."/>
            <person name="Kawashima T."/>
            <person name="Lemaire P."/>
            <person name="Martinez D."/>
            <person name="Meinertzhagen I.A."/>
            <person name="Necula S."/>
            <person name="Nonaka M."/>
            <person name="Putnam N."/>
            <person name="Rash S."/>
            <person name="Saiga H."/>
            <person name="Satake M."/>
            <person name="Terry A."/>
            <person name="Yamada L."/>
            <person name="Wang H.G."/>
            <person name="Awazu S."/>
            <person name="Azumi K."/>
            <person name="Boore J."/>
            <person name="Branno M."/>
            <person name="Chin-Bow S."/>
            <person name="DeSantis R."/>
            <person name="Doyle S."/>
            <person name="Francino P."/>
            <person name="Keys D.N."/>
            <person name="Haga S."/>
            <person name="Hayashi H."/>
            <person name="Hino K."/>
            <person name="Imai K.S."/>
            <person name="Inaba K."/>
            <person name="Kano S."/>
            <person name="Kobayashi K."/>
            <person name="Kobayashi M."/>
            <person name="Lee B.I."/>
            <person name="Makabe K.W."/>
            <person name="Manohar C."/>
            <person name="Matassi G."/>
            <person name="Medina M."/>
            <person name="Mochizuki Y."/>
            <person name="Mount S."/>
            <person name="Morishita T."/>
            <person name="Miura S."/>
            <person name="Nakayama A."/>
            <person name="Nishizaka S."/>
            <person name="Nomoto H."/>
            <person name="Ohta F."/>
            <person name="Oishi K."/>
            <person name="Rigoutsos I."/>
            <person name="Sano M."/>
            <person name="Sasaki A."/>
            <person name="Sasakura Y."/>
            <person name="Shoguchi E."/>
            <person name="Shin-i T."/>
            <person name="Spagnuolo A."/>
            <person name="Stainier D."/>
            <person name="Suzuki M.M."/>
            <person name="Tassy O."/>
            <person name="Takatori N."/>
            <person name="Tokuoka M."/>
            <person name="Yagi K."/>
            <person name="Yoshizaki F."/>
            <person name="Wada S."/>
            <person name="Zhang C."/>
            <person name="Hyatt P.D."/>
            <person name="Larimer F."/>
            <person name="Detter C."/>
            <person name="Doggett N."/>
            <person name="Glavina T."/>
            <person name="Hawkins T."/>
            <person name="Richardson P."/>
            <person name="Lucas S."/>
            <person name="Kohara Y."/>
            <person name="Levine M."/>
            <person name="Satoh N."/>
            <person name="Rokhsar D.S."/>
        </authorList>
    </citation>
    <scope>NUCLEOTIDE SEQUENCE [LARGE SCALE GENOMIC DNA]</scope>
</reference>
<keyword evidence="1" id="KW-0472">Membrane</keyword>
<name>H2Y2A9_CIOIN</name>
<dbReference type="GO" id="GO:0005794">
    <property type="term" value="C:Golgi apparatus"/>
    <property type="evidence" value="ECO:0000318"/>
    <property type="project" value="GO_Central"/>
</dbReference>
<keyword evidence="1" id="KW-1133">Transmembrane helix</keyword>
<keyword evidence="4" id="KW-1185">Reference proteome</keyword>
<dbReference type="GO" id="GO:0030134">
    <property type="term" value="C:COPII-coated ER to Golgi transport vesicle"/>
    <property type="evidence" value="ECO:0000318"/>
    <property type="project" value="GO_Central"/>
</dbReference>
<reference evidence="3" key="3">
    <citation type="submission" date="2025-08" db="UniProtKB">
        <authorList>
            <consortium name="Ensembl"/>
        </authorList>
    </citation>
    <scope>IDENTIFICATION</scope>
</reference>
<dbReference type="AlphaFoldDB" id="H2Y2A9"/>
<dbReference type="Pfam" id="PF01105">
    <property type="entry name" value="EMP24_GP25L"/>
    <property type="match status" value="1"/>
</dbReference>
<accession>H2Y2A9</accession>
<dbReference type="Ensembl" id="ENSCINT00000035493.1">
    <property type="protein sequence ID" value="ENSCINP00000036044.1"/>
    <property type="gene ID" value="ENSCING00000018617.1"/>
</dbReference>
<evidence type="ECO:0000313" key="4">
    <source>
        <dbReference type="Proteomes" id="UP000008144"/>
    </source>
</evidence>
<dbReference type="Proteomes" id="UP000008144">
    <property type="component" value="Chromosome 1"/>
</dbReference>
<organism evidence="3 4">
    <name type="scientific">Ciona intestinalis</name>
    <name type="common">Transparent sea squirt</name>
    <name type="synonym">Ascidia intestinalis</name>
    <dbReference type="NCBI Taxonomy" id="7719"/>
    <lineage>
        <taxon>Eukaryota</taxon>
        <taxon>Metazoa</taxon>
        <taxon>Chordata</taxon>
        <taxon>Tunicata</taxon>
        <taxon>Ascidiacea</taxon>
        <taxon>Phlebobranchia</taxon>
        <taxon>Cionidae</taxon>
        <taxon>Ciona</taxon>
    </lineage>
</organism>
<sequence>SGKSGKVSTETTNHLLQYYTLSLQTGENCYFQNVTKDSNIIIDFKQTSGETVLVKVFDPNNKIIVETKRVFGTLYATAKLDGPYHVCIYNPYWSTRKVFMILDVEPLDLGEHYKTHDQVHFFHPLNEILKQTRRLRALVVYDKTRWSMRNYEETYYTSTMMNRSWYMLYLALAIYFYKWWPYTKCLAMQQA</sequence>
<proteinExistence type="predicted"/>
<dbReference type="GO" id="GO:0007030">
    <property type="term" value="P:Golgi organization"/>
    <property type="evidence" value="ECO:0000318"/>
    <property type="project" value="GO_Central"/>
</dbReference>
<keyword evidence="1" id="KW-0812">Transmembrane</keyword>
<dbReference type="GO" id="GO:0005783">
    <property type="term" value="C:endoplasmic reticulum"/>
    <property type="evidence" value="ECO:0000318"/>
    <property type="project" value="GO_Central"/>
</dbReference>
<reference evidence="3" key="4">
    <citation type="submission" date="2025-09" db="UniProtKB">
        <authorList>
            <consortium name="Ensembl"/>
        </authorList>
    </citation>
    <scope>IDENTIFICATION</scope>
</reference>
<feature type="transmembrane region" description="Helical" evidence="1">
    <location>
        <begin position="164"/>
        <end position="180"/>
    </location>
</feature>
<dbReference type="InterPro" id="IPR009038">
    <property type="entry name" value="GOLD_dom"/>
</dbReference>
<reference evidence="3" key="2">
    <citation type="journal article" date="2008" name="Genome Biol.">
        <title>Improved genome assembly and evidence-based global gene model set for the chordate Ciona intestinalis: new insight into intron and operon populations.</title>
        <authorList>
            <person name="Satou Y."/>
            <person name="Mineta K."/>
            <person name="Ogasawara M."/>
            <person name="Sasakura Y."/>
            <person name="Shoguchi E."/>
            <person name="Ueno K."/>
            <person name="Yamada L."/>
            <person name="Matsumoto J."/>
            <person name="Wasserscheid J."/>
            <person name="Dewar K."/>
            <person name="Wiley G.B."/>
            <person name="Macmil S.L."/>
            <person name="Roe B.A."/>
            <person name="Zeller R.W."/>
            <person name="Hastings K.E."/>
            <person name="Lemaire P."/>
            <person name="Lindquist E."/>
            <person name="Endo T."/>
            <person name="Hotta K."/>
            <person name="Inaba K."/>
        </authorList>
    </citation>
    <scope>NUCLEOTIDE SEQUENCE [LARGE SCALE GENOMIC DNA]</scope>
    <source>
        <strain evidence="3">wild type</strain>
    </source>
</reference>